<comment type="caution">
    <text evidence="2">The sequence shown here is derived from an EMBL/GenBank/DDBJ whole genome shotgun (WGS) entry which is preliminary data.</text>
</comment>
<evidence type="ECO:0000256" key="1">
    <source>
        <dbReference type="SAM" id="MobiDB-lite"/>
    </source>
</evidence>
<accession>A0ABQ8TWG9</accession>
<organism evidence="2 3">
    <name type="scientific">Periplaneta americana</name>
    <name type="common">American cockroach</name>
    <name type="synonym">Blatta americana</name>
    <dbReference type="NCBI Taxonomy" id="6978"/>
    <lineage>
        <taxon>Eukaryota</taxon>
        <taxon>Metazoa</taxon>
        <taxon>Ecdysozoa</taxon>
        <taxon>Arthropoda</taxon>
        <taxon>Hexapoda</taxon>
        <taxon>Insecta</taxon>
        <taxon>Pterygota</taxon>
        <taxon>Neoptera</taxon>
        <taxon>Polyneoptera</taxon>
        <taxon>Dictyoptera</taxon>
        <taxon>Blattodea</taxon>
        <taxon>Blattoidea</taxon>
        <taxon>Blattidae</taxon>
        <taxon>Blattinae</taxon>
        <taxon>Periplaneta</taxon>
    </lineage>
</organism>
<dbReference type="EMBL" id="JAJSOF020000001">
    <property type="protein sequence ID" value="KAJ4450668.1"/>
    <property type="molecule type" value="Genomic_DNA"/>
</dbReference>
<gene>
    <name evidence="2" type="ORF">ANN_02097</name>
</gene>
<protein>
    <recommendedName>
        <fullName evidence="4">Per a allergen</fullName>
    </recommendedName>
</protein>
<feature type="compositionally biased region" description="Basic and acidic residues" evidence="1">
    <location>
        <begin position="137"/>
        <end position="162"/>
    </location>
</feature>
<reference evidence="2 3" key="1">
    <citation type="journal article" date="2022" name="Allergy">
        <title>Genome assembly and annotation of Periplaneta americana reveal a comprehensive cockroach allergen profile.</title>
        <authorList>
            <person name="Wang L."/>
            <person name="Xiong Q."/>
            <person name="Saelim N."/>
            <person name="Wang L."/>
            <person name="Nong W."/>
            <person name="Wan A.T."/>
            <person name="Shi M."/>
            <person name="Liu X."/>
            <person name="Cao Q."/>
            <person name="Hui J.H.L."/>
            <person name="Sookrung N."/>
            <person name="Leung T.F."/>
            <person name="Tungtrongchitr A."/>
            <person name="Tsui S.K.W."/>
        </authorList>
    </citation>
    <scope>NUCLEOTIDE SEQUENCE [LARGE SCALE GENOMIC DNA]</scope>
    <source>
        <strain evidence="2">PWHHKU_190912</strain>
    </source>
</reference>
<evidence type="ECO:0008006" key="4">
    <source>
        <dbReference type="Google" id="ProtNLM"/>
    </source>
</evidence>
<sequence>MNVALKRLDLNKKPLSSKDGGALLAARGESRDELVAGEVEHALLQQQQLLLITVDESSKVQTCVFRMSATRTYGLQNFGQFKHFYTDRTSHGDEVDLGGHVAGLHQARWTMQSRCGTPTSEREDREDHGSDGLTCLPERRETMVEDSKEQSFVERTGEGHCK</sequence>
<feature type="region of interest" description="Disordered" evidence="1">
    <location>
        <begin position="113"/>
        <end position="162"/>
    </location>
</feature>
<evidence type="ECO:0000313" key="2">
    <source>
        <dbReference type="EMBL" id="KAJ4450668.1"/>
    </source>
</evidence>
<keyword evidence="3" id="KW-1185">Reference proteome</keyword>
<proteinExistence type="predicted"/>
<evidence type="ECO:0000313" key="3">
    <source>
        <dbReference type="Proteomes" id="UP001148838"/>
    </source>
</evidence>
<feature type="compositionally biased region" description="Basic and acidic residues" evidence="1">
    <location>
        <begin position="120"/>
        <end position="130"/>
    </location>
</feature>
<dbReference type="Proteomes" id="UP001148838">
    <property type="component" value="Unassembled WGS sequence"/>
</dbReference>
<name>A0ABQ8TWG9_PERAM</name>